<dbReference type="InterPro" id="IPR040309">
    <property type="entry name" value="Naf1"/>
</dbReference>
<dbReference type="AlphaFoldDB" id="C5M2T6"/>
<organism evidence="13 14">
    <name type="scientific">Candida tropicalis (strain ATCC MYA-3404 / T1)</name>
    <name type="common">Yeast</name>
    <dbReference type="NCBI Taxonomy" id="294747"/>
    <lineage>
        <taxon>Eukaryota</taxon>
        <taxon>Fungi</taxon>
        <taxon>Dikarya</taxon>
        <taxon>Ascomycota</taxon>
        <taxon>Saccharomycotina</taxon>
        <taxon>Pichiomycetes</taxon>
        <taxon>Debaryomycetaceae</taxon>
        <taxon>Candida/Lodderomyces clade</taxon>
        <taxon>Candida</taxon>
    </lineage>
</organism>
<dbReference type="PANTHER" id="PTHR31633">
    <property type="entry name" value="H/ACA RIBONUCLEOPROTEIN COMPLEX NON-CORE SUBUNIT NAF1"/>
    <property type="match status" value="1"/>
</dbReference>
<evidence type="ECO:0000313" key="13">
    <source>
        <dbReference type="EMBL" id="EER35636.1"/>
    </source>
</evidence>
<dbReference type="OrthoDB" id="21550at2759"/>
<evidence type="ECO:0000256" key="4">
    <source>
        <dbReference type="ARBA" id="ARBA00022517"/>
    </source>
</evidence>
<feature type="compositionally biased region" description="Low complexity" evidence="12">
    <location>
        <begin position="9"/>
        <end position="28"/>
    </location>
</feature>
<feature type="compositionally biased region" description="Polar residues" evidence="12">
    <location>
        <begin position="416"/>
        <end position="443"/>
    </location>
</feature>
<keyword evidence="5" id="KW-0698">rRNA processing</keyword>
<feature type="compositionally biased region" description="Polar residues" evidence="12">
    <location>
        <begin position="29"/>
        <end position="40"/>
    </location>
</feature>
<comment type="similarity">
    <text evidence="2">Belongs to the NAF1 family.</text>
</comment>
<dbReference type="InterPro" id="IPR007504">
    <property type="entry name" value="H/ACA_rnp_Gar1/Naf1"/>
</dbReference>
<dbReference type="GO" id="GO:0003723">
    <property type="term" value="F:RNA binding"/>
    <property type="evidence" value="ECO:0007669"/>
    <property type="project" value="UniProtKB-KW"/>
</dbReference>
<feature type="compositionally biased region" description="Basic and acidic residues" evidence="12">
    <location>
        <begin position="125"/>
        <end position="134"/>
    </location>
</feature>
<comment type="subunit">
    <text evidence="10">During assembly of the complex, component of the small nucleolar ribonucleoprotein particles containing H/ACA-type snoRNAs (H/ACA snoRNPs) which contains CBF5, NAF1, NHP2 and NOP10 proteins. Interacts with SHQ1. Interacts directly with CBF5. Interacts with hyperphosphorylated C-terminal domain (CTD) of RNA polymerase II large subunit (RPB1).</text>
</comment>
<comment type="subcellular location">
    <subcellularLocation>
        <location evidence="1">Nucleus</location>
    </subcellularLocation>
</comment>
<dbReference type="FunFam" id="2.40.10.230:FF:000002">
    <property type="entry name" value="H/ACA ribonucleoprotein complex non-core subunit NAF1"/>
    <property type="match status" value="1"/>
</dbReference>
<dbReference type="Gene3D" id="2.40.10.230">
    <property type="entry name" value="Probable tRNA pseudouridine synthase domain"/>
    <property type="match status" value="1"/>
</dbReference>
<dbReference type="GeneID" id="8298199"/>
<protein>
    <recommendedName>
        <fullName evidence="3">H/ACA ribonucleoprotein complex non-core subunit NAF1</fullName>
    </recommendedName>
    <alternativeName>
        <fullName evidence="11">Nuclear assembly factor 1</fullName>
    </alternativeName>
</protein>
<dbReference type="STRING" id="294747.C5M2T6"/>
<evidence type="ECO:0000256" key="10">
    <source>
        <dbReference type="ARBA" id="ARBA00065983"/>
    </source>
</evidence>
<gene>
    <name evidence="13" type="ORF">CTRG_00375</name>
</gene>
<dbReference type="GO" id="GO:0005732">
    <property type="term" value="C:sno(s)RNA-containing ribonucleoprotein complex"/>
    <property type="evidence" value="ECO:0007669"/>
    <property type="project" value="InterPro"/>
</dbReference>
<dbReference type="SUPFAM" id="SSF50447">
    <property type="entry name" value="Translation proteins"/>
    <property type="match status" value="1"/>
</dbReference>
<dbReference type="VEuPathDB" id="FungiDB:CTRG_00375"/>
<dbReference type="RefSeq" id="XP_002545594.1">
    <property type="nucleotide sequence ID" value="XM_002545548.1"/>
</dbReference>
<feature type="region of interest" description="Disordered" evidence="12">
    <location>
        <begin position="166"/>
        <end position="252"/>
    </location>
</feature>
<feature type="compositionally biased region" description="Low complexity" evidence="12">
    <location>
        <begin position="444"/>
        <end position="535"/>
    </location>
</feature>
<evidence type="ECO:0000256" key="12">
    <source>
        <dbReference type="SAM" id="MobiDB-lite"/>
    </source>
</evidence>
<dbReference type="GO" id="GO:0005634">
    <property type="term" value="C:nucleus"/>
    <property type="evidence" value="ECO:0007669"/>
    <property type="project" value="UniProtKB-SubCell"/>
</dbReference>
<dbReference type="EMBL" id="GG692395">
    <property type="protein sequence ID" value="EER35636.1"/>
    <property type="molecule type" value="Genomic_DNA"/>
</dbReference>
<dbReference type="InterPro" id="IPR009000">
    <property type="entry name" value="Transl_B-barrel_sf"/>
</dbReference>
<feature type="region of interest" description="Disordered" evidence="12">
    <location>
        <begin position="94"/>
        <end position="134"/>
    </location>
</feature>
<reference evidence="13 14" key="1">
    <citation type="journal article" date="2009" name="Nature">
        <title>Evolution of pathogenicity and sexual reproduction in eight Candida genomes.</title>
        <authorList>
            <person name="Butler G."/>
            <person name="Rasmussen M.D."/>
            <person name="Lin M.F."/>
            <person name="Santos M.A."/>
            <person name="Sakthikumar S."/>
            <person name="Munro C.A."/>
            <person name="Rheinbay E."/>
            <person name="Grabherr M."/>
            <person name="Forche A."/>
            <person name="Reedy J.L."/>
            <person name="Agrafioti I."/>
            <person name="Arnaud M.B."/>
            <person name="Bates S."/>
            <person name="Brown A.J."/>
            <person name="Brunke S."/>
            <person name="Costanzo M.C."/>
            <person name="Fitzpatrick D.A."/>
            <person name="de Groot P.W."/>
            <person name="Harris D."/>
            <person name="Hoyer L.L."/>
            <person name="Hube B."/>
            <person name="Klis F.M."/>
            <person name="Kodira C."/>
            <person name="Lennard N."/>
            <person name="Logue M.E."/>
            <person name="Martin R."/>
            <person name="Neiman A.M."/>
            <person name="Nikolaou E."/>
            <person name="Quail M.A."/>
            <person name="Quinn J."/>
            <person name="Santos M.C."/>
            <person name="Schmitzberger F.F."/>
            <person name="Sherlock G."/>
            <person name="Shah P."/>
            <person name="Silverstein K.A."/>
            <person name="Skrzypek M.S."/>
            <person name="Soll D."/>
            <person name="Staggs R."/>
            <person name="Stansfield I."/>
            <person name="Stumpf M.P."/>
            <person name="Sudbery P.E."/>
            <person name="Srikantha T."/>
            <person name="Zeng Q."/>
            <person name="Berman J."/>
            <person name="Berriman M."/>
            <person name="Heitman J."/>
            <person name="Gow N.A."/>
            <person name="Lorenz M.C."/>
            <person name="Birren B.W."/>
            <person name="Kellis M."/>
            <person name="Cuomo C.A."/>
        </authorList>
    </citation>
    <scope>NUCLEOTIDE SEQUENCE [LARGE SCALE GENOMIC DNA]</scope>
    <source>
        <strain evidence="14">ATCC MYA-3404 / T1</strain>
    </source>
</reference>
<keyword evidence="4" id="KW-0690">Ribosome biogenesis</keyword>
<evidence type="ECO:0000256" key="7">
    <source>
        <dbReference type="ARBA" id="ARBA00022884"/>
    </source>
</evidence>
<name>C5M2T6_CANTT</name>
<dbReference type="InterPro" id="IPR038664">
    <property type="entry name" value="Gar1/Naf1_Cbf5-bd_sf"/>
</dbReference>
<evidence type="ECO:0000256" key="1">
    <source>
        <dbReference type="ARBA" id="ARBA00004123"/>
    </source>
</evidence>
<dbReference type="GO" id="GO:0001522">
    <property type="term" value="P:pseudouridine synthesis"/>
    <property type="evidence" value="ECO:0007669"/>
    <property type="project" value="InterPro"/>
</dbReference>
<feature type="compositionally biased region" description="Acidic residues" evidence="12">
    <location>
        <begin position="176"/>
        <end position="227"/>
    </location>
</feature>
<dbReference type="eggNOG" id="KOG2236">
    <property type="taxonomic scope" value="Eukaryota"/>
</dbReference>
<keyword evidence="8" id="KW-0539">Nucleus</keyword>
<dbReference type="GO" id="GO:0000493">
    <property type="term" value="P:box H/ACA snoRNP assembly"/>
    <property type="evidence" value="ECO:0007669"/>
    <property type="project" value="InterPro"/>
</dbReference>
<feature type="region of interest" description="Disordered" evidence="12">
    <location>
        <begin position="356"/>
        <end position="535"/>
    </location>
</feature>
<dbReference type="PANTHER" id="PTHR31633:SF1">
    <property type="entry name" value="H_ACA RIBONUCLEOPROTEIN COMPLEX NON-CORE SUBUNIT NAF1"/>
    <property type="match status" value="1"/>
</dbReference>
<evidence type="ECO:0000256" key="6">
    <source>
        <dbReference type="ARBA" id="ARBA00022553"/>
    </source>
</evidence>
<dbReference type="GO" id="GO:0006364">
    <property type="term" value="P:rRNA processing"/>
    <property type="evidence" value="ECO:0007669"/>
    <property type="project" value="UniProtKB-KW"/>
</dbReference>
<dbReference type="Proteomes" id="UP000002037">
    <property type="component" value="Unassembled WGS sequence"/>
</dbReference>
<feature type="compositionally biased region" description="Basic residues" evidence="12">
    <location>
        <begin position="383"/>
        <end position="395"/>
    </location>
</feature>
<keyword evidence="14" id="KW-1185">Reference proteome</keyword>
<evidence type="ECO:0000256" key="3">
    <source>
        <dbReference type="ARBA" id="ARBA00021438"/>
    </source>
</evidence>
<evidence type="ECO:0000256" key="11">
    <source>
        <dbReference type="ARBA" id="ARBA00076743"/>
    </source>
</evidence>
<sequence length="592" mass="66666">MDASNEPLETISKVEISEVSSSNSESQEGVNQTTDTVNVQEQDHSETLNATTEIAVPDATAEITEVSATTTEPIVTKEPVIDNTEVTDSTVLAETTQNDITTSDNQQEEHNINTNETTSNTTSSEIHEDLKPPLHGENIVIINNTDQEENTVGEATVQNFLSTESNVEEVQKLSDDEINVDDVSSDDESSSDESSSSDDDDDSSSDDDDDDDMKELGDLDDEEEESNDGPVKSTHEILNEKAPTLPEDYKIPENAPIEEIGEITGMVENTLIIKAKTSGEFRVLQEKSIFCFEDRTVIGPLFEIFGRVQQPVYSVKFNSEDEFNKFKGCKGKSVYYVVPDSQFLYTDSIKHIKGTDASNCHDEELPEEEQEYSDDEKESAAKQAKKKKKNSNKNKRAIESNPVPQTKRQNVAPYTPLSSTSNRTGLQNRGRSINPQNTNVYNTYQQQQQQQQQQQSAAAALPPAPPQSSFQQHQQTQSQYGQPYYPQSDQYGNTPNQYQNFPPQQQPYYQNQGNQGYNNPYQQSYPQQSYPQQSYPQQNYTQQNQYFQPPQQQPYNMQNTQVDPAQLAQLQNMLLQHLQNSQNLNYPPQPPH</sequence>
<evidence type="ECO:0000256" key="8">
    <source>
        <dbReference type="ARBA" id="ARBA00023242"/>
    </source>
</evidence>
<evidence type="ECO:0000313" key="14">
    <source>
        <dbReference type="Proteomes" id="UP000002037"/>
    </source>
</evidence>
<evidence type="ECO:0000256" key="2">
    <source>
        <dbReference type="ARBA" id="ARBA00009801"/>
    </source>
</evidence>
<keyword evidence="6" id="KW-0597">Phosphoprotein</keyword>
<evidence type="ECO:0000256" key="9">
    <source>
        <dbReference type="ARBA" id="ARBA00054735"/>
    </source>
</evidence>
<keyword evidence="7" id="KW-0694">RNA-binding</keyword>
<dbReference type="Pfam" id="PF04410">
    <property type="entry name" value="Gar1"/>
    <property type="match status" value="1"/>
</dbReference>
<proteinExistence type="inferred from homology"/>
<comment type="function">
    <text evidence="9">RNA-binding protein required for the maturation of box H/ACA snoRNPs complex and ribosome biogenesis. During assembly of the H/ACA snoRNPs complex, it associates with the complex and disappears during maturation of the complex and is replaced by GAR1 to yield mature H/ACA snoRNPs complex. Acts as a competitive binder for CBF5 probably required to prevent non-cognate RNAs from being loaded during transport of the particle by inducing a non-productive conformation of CBF5.</text>
</comment>
<dbReference type="HOGENOM" id="CLU_025072_0_0_1"/>
<accession>C5M2T6</accession>
<evidence type="ECO:0000256" key="5">
    <source>
        <dbReference type="ARBA" id="ARBA00022552"/>
    </source>
</evidence>
<feature type="compositionally biased region" description="Polar residues" evidence="12">
    <location>
        <begin position="94"/>
        <end position="104"/>
    </location>
</feature>
<feature type="compositionally biased region" description="Acidic residues" evidence="12">
    <location>
        <begin position="364"/>
        <end position="377"/>
    </location>
</feature>
<feature type="compositionally biased region" description="Low complexity" evidence="12">
    <location>
        <begin position="112"/>
        <end position="124"/>
    </location>
</feature>
<dbReference type="KEGG" id="ctp:CTRG_00375"/>
<feature type="region of interest" description="Disordered" evidence="12">
    <location>
        <begin position="1"/>
        <end position="40"/>
    </location>
</feature>